<name>A0ABQ8TV17_PERAM</name>
<gene>
    <name evidence="1" type="ORF">ANN_01961</name>
</gene>
<keyword evidence="2" id="KW-1185">Reference proteome</keyword>
<dbReference type="PANTHER" id="PTHR47331">
    <property type="entry name" value="PHD-TYPE DOMAIN-CONTAINING PROTEIN"/>
    <property type="match status" value="1"/>
</dbReference>
<dbReference type="Proteomes" id="UP001148838">
    <property type="component" value="Unassembled WGS sequence"/>
</dbReference>
<protein>
    <submittedName>
        <fullName evidence="1">Uncharacterized protein</fullName>
    </submittedName>
</protein>
<organism evidence="1 2">
    <name type="scientific">Periplaneta americana</name>
    <name type="common">American cockroach</name>
    <name type="synonym">Blatta americana</name>
    <dbReference type="NCBI Taxonomy" id="6978"/>
    <lineage>
        <taxon>Eukaryota</taxon>
        <taxon>Metazoa</taxon>
        <taxon>Ecdysozoa</taxon>
        <taxon>Arthropoda</taxon>
        <taxon>Hexapoda</taxon>
        <taxon>Insecta</taxon>
        <taxon>Pterygota</taxon>
        <taxon>Neoptera</taxon>
        <taxon>Polyneoptera</taxon>
        <taxon>Dictyoptera</taxon>
        <taxon>Blattodea</taxon>
        <taxon>Blattoidea</taxon>
        <taxon>Blattidae</taxon>
        <taxon>Blattinae</taxon>
        <taxon>Periplaneta</taxon>
    </lineage>
</organism>
<evidence type="ECO:0000313" key="1">
    <source>
        <dbReference type="EMBL" id="KAJ4450534.1"/>
    </source>
</evidence>
<feature type="non-terminal residue" evidence="1">
    <location>
        <position position="295"/>
    </location>
</feature>
<evidence type="ECO:0000313" key="2">
    <source>
        <dbReference type="Proteomes" id="UP001148838"/>
    </source>
</evidence>
<dbReference type="EMBL" id="JAJSOF020000003">
    <property type="protein sequence ID" value="KAJ4450534.1"/>
    <property type="molecule type" value="Genomic_DNA"/>
</dbReference>
<accession>A0ABQ8TV17</accession>
<dbReference type="InterPro" id="IPR036397">
    <property type="entry name" value="RNaseH_sf"/>
</dbReference>
<sequence length="295" mass="33546">MGRCTISAKEHRNIDNIKTNKFVLTHGSVVDIQVRGFADASEKAYGAKNELRELHQLLKSTEGTKELEEFNWHFIPPNSPHFVGLWEAEVKSMKHHLRRVIGANYLTYDELHTIICQVEAVLNSRPIMSVSNDPDDPSYLSPGGWYVWDFKVGNSASYVNIYFEGCRRHVLRARLPSEPQESCEEMHHLYLSTLLDLTSEAMVHALGVLLKWLDVSWTFLQLEQHNAAATIMTFTNFSLADMVMINSVTYEALQIFNKVAHPSSFKRGVPGSYKEGLSVYSIFNRCKSQLGSKCM</sequence>
<comment type="caution">
    <text evidence="1">The sequence shown here is derived from an EMBL/GenBank/DDBJ whole genome shotgun (WGS) entry which is preliminary data.</text>
</comment>
<dbReference type="Gene3D" id="3.30.420.10">
    <property type="entry name" value="Ribonuclease H-like superfamily/Ribonuclease H"/>
    <property type="match status" value="1"/>
</dbReference>
<reference evidence="1 2" key="1">
    <citation type="journal article" date="2022" name="Allergy">
        <title>Genome assembly and annotation of Periplaneta americana reveal a comprehensive cockroach allergen profile.</title>
        <authorList>
            <person name="Wang L."/>
            <person name="Xiong Q."/>
            <person name="Saelim N."/>
            <person name="Wang L."/>
            <person name="Nong W."/>
            <person name="Wan A.T."/>
            <person name="Shi M."/>
            <person name="Liu X."/>
            <person name="Cao Q."/>
            <person name="Hui J.H.L."/>
            <person name="Sookrung N."/>
            <person name="Leung T.F."/>
            <person name="Tungtrongchitr A."/>
            <person name="Tsui S.K.W."/>
        </authorList>
    </citation>
    <scope>NUCLEOTIDE SEQUENCE [LARGE SCALE GENOMIC DNA]</scope>
    <source>
        <strain evidence="1">PWHHKU_190912</strain>
    </source>
</reference>
<proteinExistence type="predicted"/>